<protein>
    <submittedName>
        <fullName evidence="2">Uncharacterized protein</fullName>
    </submittedName>
</protein>
<keyword evidence="3" id="KW-1185">Reference proteome</keyword>
<accession>A0A7J6HP34</accession>
<evidence type="ECO:0000313" key="3">
    <source>
        <dbReference type="Proteomes" id="UP000583929"/>
    </source>
</evidence>
<dbReference type="PANTHER" id="PTHR34188">
    <property type="entry name" value="OS01G0299500 PROTEIN"/>
    <property type="match status" value="1"/>
</dbReference>
<reference evidence="2 3" key="1">
    <citation type="journal article" date="2020" name="bioRxiv">
        <title>Sequence and annotation of 42 cannabis genomes reveals extensive copy number variation in cannabinoid synthesis and pathogen resistance genes.</title>
        <authorList>
            <person name="Mckernan K.J."/>
            <person name="Helbert Y."/>
            <person name="Kane L.T."/>
            <person name="Ebling H."/>
            <person name="Zhang L."/>
            <person name="Liu B."/>
            <person name="Eaton Z."/>
            <person name="Mclaughlin S."/>
            <person name="Kingan S."/>
            <person name="Baybayan P."/>
            <person name="Concepcion G."/>
            <person name="Jordan M."/>
            <person name="Riva A."/>
            <person name="Barbazuk W."/>
            <person name="Harkins T."/>
        </authorList>
    </citation>
    <scope>NUCLEOTIDE SEQUENCE [LARGE SCALE GENOMIC DNA]</scope>
    <source>
        <strain evidence="3">cv. Jamaican Lion 4</strain>
        <tissue evidence="2">Leaf</tissue>
    </source>
</reference>
<name>A0A7J6HP34_CANSA</name>
<dbReference type="AlphaFoldDB" id="A0A7J6HP34"/>
<proteinExistence type="predicted"/>
<evidence type="ECO:0000313" key="2">
    <source>
        <dbReference type="EMBL" id="KAF4397027.1"/>
    </source>
</evidence>
<gene>
    <name evidence="2" type="ORF">G4B88_008873</name>
</gene>
<feature type="region of interest" description="Disordered" evidence="1">
    <location>
        <begin position="77"/>
        <end position="115"/>
    </location>
</feature>
<dbReference type="EMBL" id="JAATIQ010000034">
    <property type="protein sequence ID" value="KAF4397027.1"/>
    <property type="molecule type" value="Genomic_DNA"/>
</dbReference>
<dbReference type="PANTHER" id="PTHR34188:SF20">
    <property type="entry name" value="PROTEIN, PUTATIVE-RELATED"/>
    <property type="match status" value="1"/>
</dbReference>
<evidence type="ECO:0000256" key="1">
    <source>
        <dbReference type="SAM" id="MobiDB-lite"/>
    </source>
</evidence>
<sequence length="169" mass="18241">MMDLTGSRDDGVRVDLELGVLTSDEEFNKTPVSGSKQQAKKLIAKFCGGFVDGLIKAEDGVSRGNVNGVSLESVKVTDKMLDGEDTNGLAEKTSSVKEKPPKPPRPPRGPSLDAADQKLIREISELAILKRARAERIKAAKSSLTTLFFLVILFHDKSSRSSTESLQGP</sequence>
<dbReference type="Proteomes" id="UP000583929">
    <property type="component" value="Unassembled WGS sequence"/>
</dbReference>
<comment type="caution">
    <text evidence="2">The sequence shown here is derived from an EMBL/GenBank/DDBJ whole genome shotgun (WGS) entry which is preliminary data.</text>
</comment>
<organism evidence="2 3">
    <name type="scientific">Cannabis sativa</name>
    <name type="common">Hemp</name>
    <name type="synonym">Marijuana</name>
    <dbReference type="NCBI Taxonomy" id="3483"/>
    <lineage>
        <taxon>Eukaryota</taxon>
        <taxon>Viridiplantae</taxon>
        <taxon>Streptophyta</taxon>
        <taxon>Embryophyta</taxon>
        <taxon>Tracheophyta</taxon>
        <taxon>Spermatophyta</taxon>
        <taxon>Magnoliopsida</taxon>
        <taxon>eudicotyledons</taxon>
        <taxon>Gunneridae</taxon>
        <taxon>Pentapetalae</taxon>
        <taxon>rosids</taxon>
        <taxon>fabids</taxon>
        <taxon>Rosales</taxon>
        <taxon>Cannabaceae</taxon>
        <taxon>Cannabis</taxon>
    </lineage>
</organism>